<dbReference type="AlphaFoldDB" id="A0A9W4XVH5"/>
<dbReference type="SMART" id="SM00906">
    <property type="entry name" value="Fungal_trans"/>
    <property type="match status" value="1"/>
</dbReference>
<evidence type="ECO:0000256" key="6">
    <source>
        <dbReference type="ARBA" id="ARBA00023163"/>
    </source>
</evidence>
<sequence>MQNRLKVRRRVLACARCRKRKLSCDGKVPSCTRCLDASVPCVGFDSSTQSEAPRSLADFLENHIRSLDNPASPTSTRIPPPRPSLAFPSPTASNDSEARPPILHANKSTYADDLVSQAMQDITPSFLGISQTTPILSCVVKGTQLPSRKGPMGSNDLDENHPKSIMNPQPSANTLERIDHKIANGLFHNYLDRVITQYPIYHRSDVTAAFNSIYYPASNPNNDSPRNRFIVSIIMAISLSTAARTQQKKANALAYTLVHQAMQYIPSVATNDISGLQAILLLTQYIFLNPEMADLWLLTGLISQAVIDLGLHHELPDEPKKRPASGLPENPGVSAYERDMRRRLFWCAWEMEVGVCSIFQRPVNLPIRNIEVAFPVEVDDVAVTRDRIDFTGRISKFTSRRICLFRLVEAEIFAVTRHGQPVPKQFNSFEHWMQDCEQRIIDWQSEIYANASANQDRGFDERWKEMKLYSDIAVPYIFVVLHRPSSLNPTPSTAQLMTAFVNAVKVAEGYWKQHNADFGRIKYVFHPCHHVFNSADIFLHALQRCKQEISELYPWKTIEQWMGCFSACFLVVAERWTVAKRCLEEYERELAGVKKEYTDFLAHKAALVPKPLTPIGEPVEGFYAYQQHGVDASSSMKCWNVFDAATTGEAANLLPPVTYNIPHDWNQEFNFNFVESPLVSLAPS</sequence>
<dbReference type="Pfam" id="PF00172">
    <property type="entry name" value="Zn_clus"/>
    <property type="match status" value="1"/>
</dbReference>
<dbReference type="Gene3D" id="4.10.240.10">
    <property type="entry name" value="Zn(2)-C6 fungal-type DNA-binding domain"/>
    <property type="match status" value="1"/>
</dbReference>
<keyword evidence="11" id="KW-1185">Reference proteome</keyword>
<name>A0A9W4XVH5_9PLEO</name>
<evidence type="ECO:0000313" key="11">
    <source>
        <dbReference type="Proteomes" id="UP001152607"/>
    </source>
</evidence>
<comment type="subcellular location">
    <subcellularLocation>
        <location evidence="1">Nucleus</location>
    </subcellularLocation>
</comment>
<dbReference type="SUPFAM" id="SSF57701">
    <property type="entry name" value="Zn2/Cys6 DNA-binding domain"/>
    <property type="match status" value="1"/>
</dbReference>
<dbReference type="GO" id="GO:0043565">
    <property type="term" value="F:sequence-specific DNA binding"/>
    <property type="evidence" value="ECO:0007669"/>
    <property type="project" value="TreeGrafter"/>
</dbReference>
<evidence type="ECO:0000256" key="7">
    <source>
        <dbReference type="ARBA" id="ARBA00023242"/>
    </source>
</evidence>
<organism evidence="10 11">
    <name type="scientific">Periconia digitata</name>
    <dbReference type="NCBI Taxonomy" id="1303443"/>
    <lineage>
        <taxon>Eukaryota</taxon>
        <taxon>Fungi</taxon>
        <taxon>Dikarya</taxon>
        <taxon>Ascomycota</taxon>
        <taxon>Pezizomycotina</taxon>
        <taxon>Dothideomycetes</taxon>
        <taxon>Pleosporomycetidae</taxon>
        <taxon>Pleosporales</taxon>
        <taxon>Massarineae</taxon>
        <taxon>Periconiaceae</taxon>
        <taxon>Periconia</taxon>
    </lineage>
</organism>
<dbReference type="GO" id="GO:0045944">
    <property type="term" value="P:positive regulation of transcription by RNA polymerase II"/>
    <property type="evidence" value="ECO:0007669"/>
    <property type="project" value="TreeGrafter"/>
</dbReference>
<comment type="caution">
    <text evidence="10">The sequence shown here is derived from an EMBL/GenBank/DDBJ whole genome shotgun (WGS) entry which is preliminary data.</text>
</comment>
<dbReference type="InterPro" id="IPR036864">
    <property type="entry name" value="Zn2-C6_fun-type_DNA-bd_sf"/>
</dbReference>
<dbReference type="PANTHER" id="PTHR47782:SF1">
    <property type="entry name" value="PYRIMIDINE PATHWAY REGULATORY PROTEIN 1"/>
    <property type="match status" value="1"/>
</dbReference>
<dbReference type="InterPro" id="IPR001138">
    <property type="entry name" value="Zn2Cys6_DnaBD"/>
</dbReference>
<dbReference type="GO" id="GO:0006351">
    <property type="term" value="P:DNA-templated transcription"/>
    <property type="evidence" value="ECO:0007669"/>
    <property type="project" value="InterPro"/>
</dbReference>
<evidence type="ECO:0000256" key="2">
    <source>
        <dbReference type="ARBA" id="ARBA00022723"/>
    </source>
</evidence>
<dbReference type="InterPro" id="IPR052202">
    <property type="entry name" value="Yeast_MetPath_Reg"/>
</dbReference>
<dbReference type="InterPro" id="IPR007219">
    <property type="entry name" value="XnlR_reg_dom"/>
</dbReference>
<evidence type="ECO:0000256" key="8">
    <source>
        <dbReference type="SAM" id="MobiDB-lite"/>
    </source>
</evidence>
<keyword evidence="5" id="KW-0238">DNA-binding</keyword>
<dbReference type="GO" id="GO:0005634">
    <property type="term" value="C:nucleus"/>
    <property type="evidence" value="ECO:0007669"/>
    <property type="project" value="UniProtKB-SubCell"/>
</dbReference>
<keyword evidence="7" id="KW-0539">Nucleus</keyword>
<proteinExistence type="predicted"/>
<feature type="domain" description="Zn(2)-C6 fungal-type" evidence="9">
    <location>
        <begin position="13"/>
        <end position="42"/>
    </location>
</feature>
<keyword evidence="3" id="KW-0862">Zinc</keyword>
<dbReference type="PROSITE" id="PS00463">
    <property type="entry name" value="ZN2_CY6_FUNGAL_1"/>
    <property type="match status" value="1"/>
</dbReference>
<dbReference type="PROSITE" id="PS50048">
    <property type="entry name" value="ZN2_CY6_FUNGAL_2"/>
    <property type="match status" value="1"/>
</dbReference>
<dbReference type="Pfam" id="PF04082">
    <property type="entry name" value="Fungal_trans"/>
    <property type="match status" value="1"/>
</dbReference>
<keyword evidence="2" id="KW-0479">Metal-binding</keyword>
<evidence type="ECO:0000256" key="5">
    <source>
        <dbReference type="ARBA" id="ARBA00023125"/>
    </source>
</evidence>
<evidence type="ECO:0000256" key="1">
    <source>
        <dbReference type="ARBA" id="ARBA00004123"/>
    </source>
</evidence>
<keyword evidence="4" id="KW-0805">Transcription regulation</keyword>
<evidence type="ECO:0000313" key="10">
    <source>
        <dbReference type="EMBL" id="CAI6334537.1"/>
    </source>
</evidence>
<dbReference type="EMBL" id="CAOQHR010000005">
    <property type="protein sequence ID" value="CAI6334537.1"/>
    <property type="molecule type" value="Genomic_DNA"/>
</dbReference>
<dbReference type="GO" id="GO:0000981">
    <property type="term" value="F:DNA-binding transcription factor activity, RNA polymerase II-specific"/>
    <property type="evidence" value="ECO:0007669"/>
    <property type="project" value="InterPro"/>
</dbReference>
<evidence type="ECO:0000256" key="3">
    <source>
        <dbReference type="ARBA" id="ARBA00022833"/>
    </source>
</evidence>
<dbReference type="CDD" id="cd12148">
    <property type="entry name" value="fungal_TF_MHR"/>
    <property type="match status" value="1"/>
</dbReference>
<protein>
    <recommendedName>
        <fullName evidence="9">Zn(2)-C6 fungal-type domain-containing protein</fullName>
    </recommendedName>
</protein>
<feature type="region of interest" description="Disordered" evidence="8">
    <location>
        <begin position="66"/>
        <end position="100"/>
    </location>
</feature>
<evidence type="ECO:0000259" key="9">
    <source>
        <dbReference type="PROSITE" id="PS50048"/>
    </source>
</evidence>
<keyword evidence="6" id="KW-0804">Transcription</keyword>
<dbReference type="OrthoDB" id="2123952at2759"/>
<dbReference type="SMART" id="SM00066">
    <property type="entry name" value="GAL4"/>
    <property type="match status" value="1"/>
</dbReference>
<dbReference type="GO" id="GO:0008270">
    <property type="term" value="F:zinc ion binding"/>
    <property type="evidence" value="ECO:0007669"/>
    <property type="project" value="InterPro"/>
</dbReference>
<gene>
    <name evidence="10" type="ORF">PDIGIT_LOCUS7598</name>
</gene>
<reference evidence="10" key="1">
    <citation type="submission" date="2023-01" db="EMBL/GenBank/DDBJ databases">
        <authorList>
            <person name="Van Ghelder C."/>
            <person name="Rancurel C."/>
        </authorList>
    </citation>
    <scope>NUCLEOTIDE SEQUENCE</scope>
    <source>
        <strain evidence="10">CNCM I-4278</strain>
    </source>
</reference>
<dbReference type="CDD" id="cd00067">
    <property type="entry name" value="GAL4"/>
    <property type="match status" value="1"/>
</dbReference>
<evidence type="ECO:0000256" key="4">
    <source>
        <dbReference type="ARBA" id="ARBA00023015"/>
    </source>
</evidence>
<dbReference type="PANTHER" id="PTHR47782">
    <property type="entry name" value="ZN(II)2CYS6 TRANSCRIPTION FACTOR (EUROFUNG)-RELATED"/>
    <property type="match status" value="1"/>
</dbReference>
<accession>A0A9W4XVH5</accession>
<dbReference type="Proteomes" id="UP001152607">
    <property type="component" value="Unassembled WGS sequence"/>
</dbReference>